<dbReference type="PANTHER" id="PTHR23407">
    <property type="entry name" value="ATPASE INHIBITOR/5-FORMYLTETRAHYDROFOLATE CYCLO-LIGASE"/>
    <property type="match status" value="1"/>
</dbReference>
<dbReference type="SUPFAM" id="SSF100950">
    <property type="entry name" value="NagB/RpiA/CoA transferase-like"/>
    <property type="match status" value="1"/>
</dbReference>
<dbReference type="PANTHER" id="PTHR23407:SF1">
    <property type="entry name" value="5-FORMYLTETRAHYDROFOLATE CYCLO-LIGASE"/>
    <property type="match status" value="1"/>
</dbReference>
<organism evidence="6 7">
    <name type="scientific">Clostridium taeniosporum</name>
    <dbReference type="NCBI Taxonomy" id="394958"/>
    <lineage>
        <taxon>Bacteria</taxon>
        <taxon>Bacillati</taxon>
        <taxon>Bacillota</taxon>
        <taxon>Clostridia</taxon>
        <taxon>Eubacteriales</taxon>
        <taxon>Clostridiaceae</taxon>
        <taxon>Clostridium</taxon>
    </lineage>
</organism>
<comment type="similarity">
    <text evidence="1 5">Belongs to the 5-formyltetrahydrofolate cyclo-ligase family.</text>
</comment>
<dbReference type="GO" id="GO:0009396">
    <property type="term" value="P:folic acid-containing compound biosynthetic process"/>
    <property type="evidence" value="ECO:0007669"/>
    <property type="project" value="TreeGrafter"/>
</dbReference>
<keyword evidence="3 4" id="KW-0067">ATP-binding</keyword>
<dbReference type="OrthoDB" id="9801938at2"/>
<gene>
    <name evidence="6" type="ORF">BGI42_01550</name>
</gene>
<sequence length="198" mass="23218">MNILEEKKELRKKILNLRKEINSTEKKNFDNIIHKKFFESKFYSQCRNIFVYISYDSEIDTKTLIIKALKDGKNIYVPRTNYKTKLMEAVKITSLENLIEDRYGILQPKESELSTELNNIDLVIIPGVAFDINGGRMGYGGGFYDRYLNKCKKDIFKIALAYDFQVIDYIPMDKHDISVDCVITNTKEIIIRYQTSIR</sequence>
<dbReference type="GO" id="GO:0035999">
    <property type="term" value="P:tetrahydrofolate interconversion"/>
    <property type="evidence" value="ECO:0007669"/>
    <property type="project" value="TreeGrafter"/>
</dbReference>
<dbReference type="InterPro" id="IPR037171">
    <property type="entry name" value="NagB/RpiA_transferase-like"/>
</dbReference>
<dbReference type="GO" id="GO:0046872">
    <property type="term" value="F:metal ion binding"/>
    <property type="evidence" value="ECO:0007669"/>
    <property type="project" value="UniProtKB-KW"/>
</dbReference>
<dbReference type="STRING" id="394958.BGI42_01550"/>
<evidence type="ECO:0000256" key="5">
    <source>
        <dbReference type="RuleBase" id="RU361279"/>
    </source>
</evidence>
<dbReference type="InterPro" id="IPR002698">
    <property type="entry name" value="FTHF_cligase"/>
</dbReference>
<dbReference type="KEGG" id="ctae:BGI42_01550"/>
<dbReference type="AlphaFoldDB" id="A0A1D7XGQ4"/>
<dbReference type="EC" id="6.3.3.2" evidence="5"/>
<protein>
    <recommendedName>
        <fullName evidence="5">5-formyltetrahydrofolate cyclo-ligase</fullName>
        <ecNumber evidence="5">6.3.3.2</ecNumber>
    </recommendedName>
</protein>
<reference evidence="7" key="1">
    <citation type="submission" date="2016-09" db="EMBL/GenBank/DDBJ databases">
        <title>Genomics of Clostridium taeniosporum, an organism which forms endospores with ribbon-like appendages.</title>
        <authorList>
            <person name="Walker J.R."/>
        </authorList>
    </citation>
    <scope>NUCLEOTIDE SEQUENCE [LARGE SCALE GENOMIC DNA]</scope>
    <source>
        <strain evidence="7">1/k</strain>
    </source>
</reference>
<feature type="binding site" evidence="4">
    <location>
        <begin position="7"/>
        <end position="11"/>
    </location>
    <ligand>
        <name>ATP</name>
        <dbReference type="ChEBI" id="CHEBI:30616"/>
    </ligand>
</feature>
<evidence type="ECO:0000313" key="7">
    <source>
        <dbReference type="Proteomes" id="UP000094652"/>
    </source>
</evidence>
<evidence type="ECO:0000256" key="4">
    <source>
        <dbReference type="PIRSR" id="PIRSR006806-1"/>
    </source>
</evidence>
<keyword evidence="6" id="KW-0436">Ligase</keyword>
<feature type="binding site" evidence="4">
    <location>
        <position position="58"/>
    </location>
    <ligand>
        <name>substrate</name>
    </ligand>
</feature>
<evidence type="ECO:0000256" key="3">
    <source>
        <dbReference type="ARBA" id="ARBA00022840"/>
    </source>
</evidence>
<keyword evidence="2 4" id="KW-0547">Nucleotide-binding</keyword>
<dbReference type="PIRSF" id="PIRSF006806">
    <property type="entry name" value="FTHF_cligase"/>
    <property type="match status" value="1"/>
</dbReference>
<dbReference type="Pfam" id="PF01812">
    <property type="entry name" value="5-FTHF_cyc-lig"/>
    <property type="match status" value="1"/>
</dbReference>
<name>A0A1D7XGQ4_9CLOT</name>
<evidence type="ECO:0000256" key="1">
    <source>
        <dbReference type="ARBA" id="ARBA00010638"/>
    </source>
</evidence>
<proteinExistence type="inferred from homology"/>
<dbReference type="Proteomes" id="UP000094652">
    <property type="component" value="Chromosome"/>
</dbReference>
<dbReference type="GO" id="GO:0005524">
    <property type="term" value="F:ATP binding"/>
    <property type="evidence" value="ECO:0007669"/>
    <property type="project" value="UniProtKB-KW"/>
</dbReference>
<keyword evidence="5" id="KW-0460">Magnesium</keyword>
<dbReference type="EMBL" id="CP017253">
    <property type="protein sequence ID" value="AOR22492.1"/>
    <property type="molecule type" value="Genomic_DNA"/>
</dbReference>
<keyword evidence="5" id="KW-0479">Metal-binding</keyword>
<keyword evidence="7" id="KW-1185">Reference proteome</keyword>
<evidence type="ECO:0000256" key="2">
    <source>
        <dbReference type="ARBA" id="ARBA00022741"/>
    </source>
</evidence>
<dbReference type="InterPro" id="IPR024185">
    <property type="entry name" value="FTHF_cligase-like_sf"/>
</dbReference>
<dbReference type="NCBIfam" id="TIGR02727">
    <property type="entry name" value="MTHFS_bact"/>
    <property type="match status" value="1"/>
</dbReference>
<dbReference type="RefSeq" id="WP_069678653.1">
    <property type="nucleotide sequence ID" value="NZ_CP017253.2"/>
</dbReference>
<dbReference type="GO" id="GO:0030272">
    <property type="term" value="F:5-formyltetrahydrofolate cyclo-ligase activity"/>
    <property type="evidence" value="ECO:0007669"/>
    <property type="project" value="UniProtKB-EC"/>
</dbReference>
<feature type="binding site" evidence="4">
    <location>
        <position position="53"/>
    </location>
    <ligand>
        <name>substrate</name>
    </ligand>
</feature>
<feature type="binding site" evidence="4">
    <location>
        <begin position="136"/>
        <end position="144"/>
    </location>
    <ligand>
        <name>ATP</name>
        <dbReference type="ChEBI" id="CHEBI:30616"/>
    </ligand>
</feature>
<dbReference type="Gene3D" id="3.40.50.10420">
    <property type="entry name" value="NagB/RpiA/CoA transferase-like"/>
    <property type="match status" value="1"/>
</dbReference>
<accession>A0A1D7XGQ4</accession>
<evidence type="ECO:0000313" key="6">
    <source>
        <dbReference type="EMBL" id="AOR22492.1"/>
    </source>
</evidence>
<comment type="cofactor">
    <cofactor evidence="5">
        <name>Mg(2+)</name>
        <dbReference type="ChEBI" id="CHEBI:18420"/>
    </cofactor>
</comment>
<comment type="catalytic activity">
    <reaction evidence="5">
        <text>(6S)-5-formyl-5,6,7,8-tetrahydrofolate + ATP = (6R)-5,10-methenyltetrahydrofolate + ADP + phosphate</text>
        <dbReference type="Rhea" id="RHEA:10488"/>
        <dbReference type="ChEBI" id="CHEBI:30616"/>
        <dbReference type="ChEBI" id="CHEBI:43474"/>
        <dbReference type="ChEBI" id="CHEBI:57455"/>
        <dbReference type="ChEBI" id="CHEBI:57457"/>
        <dbReference type="ChEBI" id="CHEBI:456216"/>
        <dbReference type="EC" id="6.3.3.2"/>
    </reaction>
</comment>